<evidence type="ECO:0000256" key="3">
    <source>
        <dbReference type="ARBA" id="ARBA00023002"/>
    </source>
</evidence>
<dbReference type="PATRIC" id="fig|1550241.5.peg.1022"/>
<dbReference type="PANTHER" id="PTHR32154">
    <property type="entry name" value="PYRUVATE-FLAVODOXIN OXIDOREDUCTASE-RELATED"/>
    <property type="match status" value="1"/>
</dbReference>
<evidence type="ECO:0000259" key="7">
    <source>
        <dbReference type="Pfam" id="PF01855"/>
    </source>
</evidence>
<comment type="catalytic activity">
    <reaction evidence="4">
        <text>a 2-oxocarboxylate + 2 oxidized [2Fe-2S]-[ferredoxin] + CoA = an acyl-CoA + 2 reduced [2Fe-2S]-[ferredoxin] + CO2 + H(+)</text>
        <dbReference type="Rhea" id="RHEA:42316"/>
        <dbReference type="Rhea" id="RHEA-COMP:10000"/>
        <dbReference type="Rhea" id="RHEA-COMP:10001"/>
        <dbReference type="ChEBI" id="CHEBI:15378"/>
        <dbReference type="ChEBI" id="CHEBI:16526"/>
        <dbReference type="ChEBI" id="CHEBI:33737"/>
        <dbReference type="ChEBI" id="CHEBI:33738"/>
        <dbReference type="ChEBI" id="CHEBI:35179"/>
        <dbReference type="ChEBI" id="CHEBI:57287"/>
        <dbReference type="ChEBI" id="CHEBI:58342"/>
        <dbReference type="EC" id="1.2.7.11"/>
    </reaction>
</comment>
<dbReference type="EC" id="1.2.7.11" evidence="2"/>
<evidence type="ECO:0000313" key="8">
    <source>
        <dbReference type="EMBL" id="AKG38733.1"/>
    </source>
</evidence>
<gene>
    <name evidence="8" type="ORF">MA03_04840</name>
</gene>
<dbReference type="PANTHER" id="PTHR32154:SF20">
    <property type="entry name" value="2-OXOGLUTARATE OXIDOREDUCTASE SUBUNIT KORA"/>
    <property type="match status" value="1"/>
</dbReference>
<feature type="domain" description="Pyruvate/ketoisovalerate oxidoreductase catalytic" evidence="6">
    <location>
        <begin position="15"/>
        <end position="175"/>
    </location>
</feature>
<keyword evidence="5" id="KW-1133">Transmembrane helix</keyword>
<dbReference type="GO" id="GO:0018491">
    <property type="term" value="F:2-oxobutyrate synthase activity"/>
    <property type="evidence" value="ECO:0007669"/>
    <property type="project" value="UniProtKB-ARBA"/>
</dbReference>
<keyword evidence="9" id="KW-1185">Reference proteome</keyword>
<keyword evidence="3" id="KW-0560">Oxidoreductase</keyword>
<dbReference type="Gene3D" id="3.40.50.920">
    <property type="match status" value="1"/>
</dbReference>
<dbReference type="GO" id="GO:0019164">
    <property type="term" value="F:pyruvate synthase activity"/>
    <property type="evidence" value="ECO:0007669"/>
    <property type="project" value="UniProtKB-ARBA"/>
</dbReference>
<dbReference type="Pfam" id="PF01855">
    <property type="entry name" value="POR_N"/>
    <property type="match status" value="1"/>
</dbReference>
<dbReference type="Pfam" id="PF01558">
    <property type="entry name" value="POR"/>
    <property type="match status" value="1"/>
</dbReference>
<dbReference type="AlphaFoldDB" id="A0A0F7FHG9"/>
<dbReference type="SUPFAM" id="SSF52518">
    <property type="entry name" value="Thiamin diphosphate-binding fold (THDP-binding)"/>
    <property type="match status" value="1"/>
</dbReference>
<dbReference type="InterPro" id="IPR019752">
    <property type="entry name" value="Pyrv/ketoisovalerate_OxRed_cat"/>
</dbReference>
<evidence type="ECO:0000313" key="9">
    <source>
        <dbReference type="Proteomes" id="UP000067434"/>
    </source>
</evidence>
<dbReference type="STRING" id="1550241.MA03_04840"/>
<reference evidence="8 9" key="1">
    <citation type="journal article" date="2015" name="Stand. Genomic Sci.">
        <title>Complete genome sequence of and proposal of Thermofilum uzonense sp. nov. a novel hyperthermophilic crenarchaeon and emended description of the genus Thermofilum.</title>
        <authorList>
            <person name="Toshchakov S.V."/>
            <person name="Korzhenkov A.A."/>
            <person name="Samarov N.I."/>
            <person name="Mazunin I.O."/>
            <person name="Mozhey O.I."/>
            <person name="Shmyr I.S."/>
            <person name="Derbikova K.S."/>
            <person name="Taranov E.A."/>
            <person name="Dominova I.N."/>
            <person name="Bonch-Osmolovskaya E.A."/>
            <person name="Patrushev M.V."/>
            <person name="Podosokorskaya O.A."/>
            <person name="Kublanov I.V."/>
        </authorList>
    </citation>
    <scope>NUCLEOTIDE SEQUENCE [LARGE SCALE GENOMIC DNA]</scope>
    <source>
        <strain evidence="8 9">1807-2</strain>
    </source>
</reference>
<dbReference type="HOGENOM" id="CLU_017038_1_0_2"/>
<dbReference type="InterPro" id="IPR050722">
    <property type="entry name" value="Pyruvate:ferred/Flavod_OxRd"/>
</dbReference>
<dbReference type="KEGG" id="thf:MA03_04840"/>
<dbReference type="InterPro" id="IPR002869">
    <property type="entry name" value="Pyrv_flavodox_OxRed_cen"/>
</dbReference>
<protein>
    <recommendedName>
        <fullName evidence="2">2-oxoacid oxidoreductase (ferredoxin)</fullName>
        <ecNumber evidence="2">1.2.7.11</ecNumber>
    </recommendedName>
</protein>
<dbReference type="InterPro" id="IPR002880">
    <property type="entry name" value="Pyrv_Fd/Flavodoxin_OxRdtase_N"/>
</dbReference>
<evidence type="ECO:0000256" key="4">
    <source>
        <dbReference type="ARBA" id="ARBA00048893"/>
    </source>
</evidence>
<name>A0A0F7FHG9_9CREN</name>
<feature type="domain" description="Pyruvate flavodoxin/ferredoxin oxidoreductase pyrimidine binding" evidence="7">
    <location>
        <begin position="209"/>
        <end position="435"/>
    </location>
</feature>
<sequence>MGKDWPLSILVAGPAGAGVFAASLIIGRVLFRHGVNVFITNEYPSLIRGGNQWALIRSSPDEYIFSHRRLADIVLALDNYSARAYISKLSERGIILCDEKDCGQNYNEHIRAFPFRKVLEEYKAPQVALNTLASGVIFGILGASKDTVSEVISEQFKHRKEYAELNLKLINKGYELGVALSVGQFPQLSKKVEEKRRLLIDGNSSVALGALAGGMSFFAAYPMTPASPILHFLAEIQRDYGIVVFQPESELAAINMAIGAAYAGARAMVATSGGGFSLMVEALGQAAMTETPIVIVEVQRPGPSTGLPTHTAQGDLRFVIHASQGEFPRVVLAPGDPGEAFTLSFKAMEIAWRYQVPVILLSDKFLAESYWSIDEFPSLTPSPGSVIRGEYQGDYARYRITEDGVSPMALPGTKNALVYANSSEHDEYGGGTIDPQMVRSMNEKRFRKYESLKSIAEKEGVKTYGKGDKIIVTWGSTKMPILEALKSLKDIRVVQVLWLEPFPEEALRKELAGSQFVVIENNMTGQLVSVIREKLLVKPHGFLGKYDGRPFDPEEIESYIASLGWV</sequence>
<keyword evidence="5" id="KW-0812">Transmembrane</keyword>
<organism evidence="8 9">
    <name type="scientific">Infirmifilum uzonense</name>
    <dbReference type="NCBI Taxonomy" id="1550241"/>
    <lineage>
        <taxon>Archaea</taxon>
        <taxon>Thermoproteota</taxon>
        <taxon>Thermoprotei</taxon>
        <taxon>Thermofilales</taxon>
        <taxon>Thermofilaceae</taxon>
        <taxon>Infirmifilum</taxon>
    </lineage>
</organism>
<dbReference type="RefSeq" id="WP_052884188.1">
    <property type="nucleotide sequence ID" value="NZ_CP009961.1"/>
</dbReference>
<dbReference type="GeneID" id="25401533"/>
<dbReference type="FunFam" id="3.40.50.970:FF:000022">
    <property type="entry name" value="2-oxoglutarate ferredoxin oxidoreductase alpha subunit"/>
    <property type="match status" value="1"/>
</dbReference>
<dbReference type="InterPro" id="IPR009014">
    <property type="entry name" value="Transketo_C/PFOR_II"/>
</dbReference>
<dbReference type="Gene3D" id="3.40.50.970">
    <property type="match status" value="1"/>
</dbReference>
<dbReference type="NCBIfam" id="TIGR03710">
    <property type="entry name" value="OAFO_sf"/>
    <property type="match status" value="1"/>
</dbReference>
<proteinExistence type="predicted"/>
<dbReference type="SUPFAM" id="SSF53323">
    <property type="entry name" value="Pyruvate-ferredoxin oxidoreductase, PFOR, domain III"/>
    <property type="match status" value="1"/>
</dbReference>
<evidence type="ECO:0000259" key="6">
    <source>
        <dbReference type="Pfam" id="PF01558"/>
    </source>
</evidence>
<dbReference type="Gene3D" id="3.40.920.10">
    <property type="entry name" value="Pyruvate-ferredoxin oxidoreductase, PFOR, domain III"/>
    <property type="match status" value="1"/>
</dbReference>
<dbReference type="SUPFAM" id="SSF52922">
    <property type="entry name" value="TK C-terminal domain-like"/>
    <property type="match status" value="1"/>
</dbReference>
<keyword evidence="5" id="KW-0472">Membrane</keyword>
<feature type="transmembrane region" description="Helical" evidence="5">
    <location>
        <begin position="6"/>
        <end position="31"/>
    </location>
</feature>
<evidence type="ECO:0000256" key="1">
    <source>
        <dbReference type="ARBA" id="ARBA00011631"/>
    </source>
</evidence>
<dbReference type="Proteomes" id="UP000067434">
    <property type="component" value="Chromosome"/>
</dbReference>
<dbReference type="EMBL" id="CP009961">
    <property type="protein sequence ID" value="AKG38733.1"/>
    <property type="molecule type" value="Genomic_DNA"/>
</dbReference>
<comment type="subunit">
    <text evidence="1">Heterodimer composed of an alpha and a beta subunit.</text>
</comment>
<dbReference type="OrthoDB" id="31112at2157"/>
<dbReference type="CDD" id="cd07034">
    <property type="entry name" value="TPP_PYR_PFOR_IOR-alpha_like"/>
    <property type="match status" value="1"/>
</dbReference>
<evidence type="ECO:0000256" key="5">
    <source>
        <dbReference type="SAM" id="Phobius"/>
    </source>
</evidence>
<dbReference type="InterPro" id="IPR022367">
    <property type="entry name" value="2-oxoacid/accept_OxRdtase_asu"/>
</dbReference>
<evidence type="ECO:0000256" key="2">
    <source>
        <dbReference type="ARBA" id="ARBA00012691"/>
    </source>
</evidence>
<dbReference type="InterPro" id="IPR029061">
    <property type="entry name" value="THDP-binding"/>
</dbReference>
<dbReference type="GO" id="GO:0006979">
    <property type="term" value="P:response to oxidative stress"/>
    <property type="evidence" value="ECO:0007669"/>
    <property type="project" value="TreeGrafter"/>
</dbReference>
<accession>A0A0F7FHG9</accession>